<keyword evidence="7" id="KW-1185">Reference proteome</keyword>
<dbReference type="InterPro" id="IPR019903">
    <property type="entry name" value="RIC_family"/>
</dbReference>
<keyword evidence="2" id="KW-0963">Cytoplasm</keyword>
<evidence type="ECO:0000256" key="2">
    <source>
        <dbReference type="ARBA" id="ARBA00022490"/>
    </source>
</evidence>
<comment type="subcellular location">
    <subcellularLocation>
        <location evidence="1">Cytoplasm</location>
    </subcellularLocation>
</comment>
<evidence type="ECO:0000259" key="5">
    <source>
        <dbReference type="Pfam" id="PF01814"/>
    </source>
</evidence>
<dbReference type="CDD" id="cd12108">
    <property type="entry name" value="Hr-like"/>
    <property type="match status" value="1"/>
</dbReference>
<name>A0A1H2RAC2_9GAMM</name>
<dbReference type="InterPro" id="IPR012312">
    <property type="entry name" value="Hemerythrin-like"/>
</dbReference>
<sequence>MTLANQSLGQLARDLPGATAVFHKYKLDFCCGGSRSLGDAAARKGLDTTAIEAELQALQPQSANQQQLAALGNKELIEHILTRYHDVHREQLPELIRLSQRVERVHGDHPMCPSGLSAHLERMQEELELHMQKEEQILFPMIARGVGGMALAPVQVMRHEHDDHGAALDQLLNLAHGLSLPDGACNTWQALYRGLETLKQDLMEHIHLENNVLFQRVDGQLGGANHG</sequence>
<dbReference type="Gene3D" id="1.20.120.520">
    <property type="entry name" value="nmb1532 protein domain like"/>
    <property type="match status" value="1"/>
</dbReference>
<dbReference type="OrthoDB" id="9797132at2"/>
<reference evidence="6 7" key="1">
    <citation type="submission" date="2016-10" db="EMBL/GenBank/DDBJ databases">
        <authorList>
            <person name="de Groot N.N."/>
        </authorList>
    </citation>
    <scope>NUCLEOTIDE SEQUENCE [LARGE SCALE GENOMIC DNA]</scope>
    <source>
        <strain evidence="6 7">CGMCC 1.7059</strain>
    </source>
</reference>
<dbReference type="GO" id="GO:0046872">
    <property type="term" value="F:metal ion binding"/>
    <property type="evidence" value="ECO:0007669"/>
    <property type="project" value="UniProtKB-KW"/>
</dbReference>
<protein>
    <submittedName>
        <fullName evidence="6">Regulator of cell morphogenesis and NO signaling</fullName>
    </submittedName>
</protein>
<evidence type="ECO:0000256" key="4">
    <source>
        <dbReference type="ARBA" id="ARBA00023004"/>
    </source>
</evidence>
<keyword evidence="4" id="KW-0408">Iron</keyword>
<dbReference type="PANTHER" id="PTHR36438">
    <property type="entry name" value="IRON-SULFUR CLUSTER REPAIR PROTEIN YTFE"/>
    <property type="match status" value="1"/>
</dbReference>
<dbReference type="Pfam" id="PF04405">
    <property type="entry name" value="ScdA_N"/>
    <property type="match status" value="1"/>
</dbReference>
<feature type="domain" description="Hemerythrin-like" evidence="5">
    <location>
        <begin position="78"/>
        <end position="216"/>
    </location>
</feature>
<dbReference type="Proteomes" id="UP000199675">
    <property type="component" value="Unassembled WGS sequence"/>
</dbReference>
<dbReference type="RefSeq" id="WP_091811297.1">
    <property type="nucleotide sequence ID" value="NZ_FNNE01000001.1"/>
</dbReference>
<dbReference type="Pfam" id="PF01814">
    <property type="entry name" value="Hemerythrin"/>
    <property type="match status" value="1"/>
</dbReference>
<organism evidence="6 7">
    <name type="scientific">Marinobacter mobilis</name>
    <dbReference type="NCBI Taxonomy" id="488533"/>
    <lineage>
        <taxon>Bacteria</taxon>
        <taxon>Pseudomonadati</taxon>
        <taxon>Pseudomonadota</taxon>
        <taxon>Gammaproteobacteria</taxon>
        <taxon>Pseudomonadales</taxon>
        <taxon>Marinobacteraceae</taxon>
        <taxon>Marinobacter</taxon>
    </lineage>
</organism>
<dbReference type="NCBIfam" id="NF008221">
    <property type="entry name" value="PRK10992.1"/>
    <property type="match status" value="1"/>
</dbReference>
<proteinExistence type="predicted"/>
<dbReference type="PANTHER" id="PTHR36438:SF1">
    <property type="entry name" value="IRON-SULFUR CLUSTER REPAIR PROTEIN YTFE"/>
    <property type="match status" value="1"/>
</dbReference>
<gene>
    <name evidence="6" type="ORF">SAMN04487960_101449</name>
</gene>
<evidence type="ECO:0000313" key="6">
    <source>
        <dbReference type="EMBL" id="SDW15804.1"/>
    </source>
</evidence>
<evidence type="ECO:0000256" key="1">
    <source>
        <dbReference type="ARBA" id="ARBA00004496"/>
    </source>
</evidence>
<accession>A0A1H2RAC2</accession>
<dbReference type="NCBIfam" id="TIGR03652">
    <property type="entry name" value="FeS_repair_RIC"/>
    <property type="match status" value="1"/>
</dbReference>
<evidence type="ECO:0000313" key="7">
    <source>
        <dbReference type="Proteomes" id="UP000199675"/>
    </source>
</evidence>
<dbReference type="AlphaFoldDB" id="A0A1H2RAC2"/>
<dbReference type="GO" id="GO:0005737">
    <property type="term" value="C:cytoplasm"/>
    <property type="evidence" value="ECO:0007669"/>
    <property type="project" value="UniProtKB-SubCell"/>
</dbReference>
<dbReference type="STRING" id="488533.SAMN04487960_101449"/>
<evidence type="ECO:0000256" key="3">
    <source>
        <dbReference type="ARBA" id="ARBA00022723"/>
    </source>
</evidence>
<dbReference type="EMBL" id="FNNE01000001">
    <property type="protein sequence ID" value="SDW15804.1"/>
    <property type="molecule type" value="Genomic_DNA"/>
</dbReference>
<keyword evidence="3" id="KW-0479">Metal-binding</keyword>